<keyword evidence="2" id="KW-1185">Reference proteome</keyword>
<evidence type="ECO:0000313" key="1">
    <source>
        <dbReference type="EMBL" id="CAG8732532.1"/>
    </source>
</evidence>
<dbReference type="Gene3D" id="3.60.10.10">
    <property type="entry name" value="Endonuclease/exonuclease/phosphatase"/>
    <property type="match status" value="1"/>
</dbReference>
<sequence length="289" mass="33953">IKTAEKRNHRIIILEDFNDNLHNKQSKASIPILQFMHNHNMISHIDYYAITEPTWQRGDRNSQIDDIWTTASLEDFTKEVNNRLNKLNAELKVPITEIKVLDKTWHNLNFAIKQAATQHIPFIYKQSHRFHTFSQTAMNLHQALTHINKILQKLLHMPIPNSIQNIRAEINKLIAKINGLAQYNIAQIDDIDLSIQKSLTLISMVKRHRTAIWQAHNIENNNEHRDTINSFIEKRYSNFTDNTTLMIDSILKRHTDQVELLNLKKGDTVITDPVEIMMEVIHYFERWTA</sequence>
<reference evidence="1 2" key="1">
    <citation type="submission" date="2021-06" db="EMBL/GenBank/DDBJ databases">
        <authorList>
            <person name="Kallberg Y."/>
            <person name="Tangrot J."/>
            <person name="Rosling A."/>
        </authorList>
    </citation>
    <scope>NUCLEOTIDE SEQUENCE [LARGE SCALE GENOMIC DNA]</scope>
    <source>
        <strain evidence="1 2">120-4 pot B 10/14</strain>
    </source>
</reference>
<evidence type="ECO:0000313" key="2">
    <source>
        <dbReference type="Proteomes" id="UP000789901"/>
    </source>
</evidence>
<name>A0ABN7V570_GIGMA</name>
<accession>A0ABN7V570</accession>
<dbReference type="Proteomes" id="UP000789901">
    <property type="component" value="Unassembled WGS sequence"/>
</dbReference>
<comment type="caution">
    <text evidence="1">The sequence shown here is derived from an EMBL/GenBank/DDBJ whole genome shotgun (WGS) entry which is preliminary data.</text>
</comment>
<protein>
    <submittedName>
        <fullName evidence="1">41701_t:CDS:1</fullName>
    </submittedName>
</protein>
<dbReference type="InterPro" id="IPR036691">
    <property type="entry name" value="Endo/exonu/phosph_ase_sf"/>
</dbReference>
<proteinExistence type="predicted"/>
<feature type="non-terminal residue" evidence="1">
    <location>
        <position position="1"/>
    </location>
</feature>
<gene>
    <name evidence="1" type="ORF">GMARGA_LOCUS14531</name>
</gene>
<dbReference type="EMBL" id="CAJVQB010009670">
    <property type="protein sequence ID" value="CAG8732532.1"/>
    <property type="molecule type" value="Genomic_DNA"/>
</dbReference>
<organism evidence="1 2">
    <name type="scientific">Gigaspora margarita</name>
    <dbReference type="NCBI Taxonomy" id="4874"/>
    <lineage>
        <taxon>Eukaryota</taxon>
        <taxon>Fungi</taxon>
        <taxon>Fungi incertae sedis</taxon>
        <taxon>Mucoromycota</taxon>
        <taxon>Glomeromycotina</taxon>
        <taxon>Glomeromycetes</taxon>
        <taxon>Diversisporales</taxon>
        <taxon>Gigasporaceae</taxon>
        <taxon>Gigaspora</taxon>
    </lineage>
</organism>